<reference evidence="3 4" key="1">
    <citation type="submission" date="2017-08" db="EMBL/GenBank/DDBJ databases">
        <authorList>
            <person name="de Groot N.N."/>
        </authorList>
    </citation>
    <scope>NUCLEOTIDE SEQUENCE [LARGE SCALE GENOMIC DNA]</scope>
    <source>
        <strain evidence="3 4">HM2</strain>
    </source>
</reference>
<evidence type="ECO:0000256" key="1">
    <source>
        <dbReference type="SAM" id="Phobius"/>
    </source>
</evidence>
<organism evidence="3 4">
    <name type="scientific">Fibrobacter succinogenes</name>
    <name type="common">Bacteroides succinogenes</name>
    <dbReference type="NCBI Taxonomy" id="833"/>
    <lineage>
        <taxon>Bacteria</taxon>
        <taxon>Pseudomonadati</taxon>
        <taxon>Fibrobacterota</taxon>
        <taxon>Fibrobacteria</taxon>
        <taxon>Fibrobacterales</taxon>
        <taxon>Fibrobacteraceae</taxon>
        <taxon>Fibrobacter</taxon>
    </lineage>
</organism>
<keyword evidence="3" id="KW-0012">Acyltransferase</keyword>
<evidence type="ECO:0000313" key="4">
    <source>
        <dbReference type="Proteomes" id="UP000255423"/>
    </source>
</evidence>
<proteinExistence type="predicted"/>
<feature type="transmembrane region" description="Helical" evidence="1">
    <location>
        <begin position="225"/>
        <end position="244"/>
    </location>
</feature>
<feature type="domain" description="Acyltransferase 3" evidence="2">
    <location>
        <begin position="9"/>
        <end position="365"/>
    </location>
</feature>
<feature type="transmembrane region" description="Helical" evidence="1">
    <location>
        <begin position="328"/>
        <end position="347"/>
    </location>
</feature>
<evidence type="ECO:0000313" key="3">
    <source>
        <dbReference type="EMBL" id="SUQ24239.1"/>
    </source>
</evidence>
<feature type="transmembrane region" description="Helical" evidence="1">
    <location>
        <begin position="160"/>
        <end position="180"/>
    </location>
</feature>
<dbReference type="InterPro" id="IPR002656">
    <property type="entry name" value="Acyl_transf_3_dom"/>
</dbReference>
<dbReference type="Proteomes" id="UP000255423">
    <property type="component" value="Unassembled WGS sequence"/>
</dbReference>
<dbReference type="GO" id="GO:0016747">
    <property type="term" value="F:acyltransferase activity, transferring groups other than amino-acyl groups"/>
    <property type="evidence" value="ECO:0007669"/>
    <property type="project" value="InterPro"/>
</dbReference>
<name>A0A380S4W0_FIBSU</name>
<keyword evidence="1" id="KW-0472">Membrane</keyword>
<dbReference type="EMBL" id="UHJL01000002">
    <property type="protein sequence ID" value="SUQ24239.1"/>
    <property type="molecule type" value="Genomic_DNA"/>
</dbReference>
<keyword evidence="1" id="KW-0812">Transmembrane</keyword>
<feature type="transmembrane region" description="Helical" evidence="1">
    <location>
        <begin position="41"/>
        <end position="65"/>
    </location>
</feature>
<evidence type="ECO:0000259" key="2">
    <source>
        <dbReference type="Pfam" id="PF01757"/>
    </source>
</evidence>
<dbReference type="PANTHER" id="PTHR23028">
    <property type="entry name" value="ACETYLTRANSFERASE"/>
    <property type="match status" value="1"/>
</dbReference>
<feature type="transmembrane region" description="Helical" evidence="1">
    <location>
        <begin position="88"/>
        <end position="105"/>
    </location>
</feature>
<feature type="transmembrane region" description="Helical" evidence="1">
    <location>
        <begin position="7"/>
        <end position="29"/>
    </location>
</feature>
<gene>
    <name evidence="3" type="ORF">SAMN05661053_1634</name>
</gene>
<accession>A0A380S4W0</accession>
<feature type="transmembrane region" description="Helical" evidence="1">
    <location>
        <begin position="353"/>
        <end position="370"/>
    </location>
</feature>
<keyword evidence="1" id="KW-1133">Transmembrane helix</keyword>
<keyword evidence="3" id="KW-0378">Hydrolase</keyword>
<keyword evidence="3" id="KW-0808">Transferase</keyword>
<dbReference type="Pfam" id="PF01757">
    <property type="entry name" value="Acyl_transf_3"/>
    <property type="match status" value="1"/>
</dbReference>
<dbReference type="InterPro" id="IPR050879">
    <property type="entry name" value="Acyltransferase_3"/>
</dbReference>
<feature type="transmembrane region" description="Helical" evidence="1">
    <location>
        <begin position="187"/>
        <end position="205"/>
    </location>
</feature>
<dbReference type="AlphaFoldDB" id="A0A380S4W0"/>
<feature type="transmembrane region" description="Helical" evidence="1">
    <location>
        <begin position="294"/>
        <end position="316"/>
    </location>
</feature>
<dbReference type="RefSeq" id="WP_109572783.1">
    <property type="nucleotide sequence ID" value="NZ_UHJL01000002.1"/>
</dbReference>
<sequence>MPKPANYFPAIDGLRLLASLNIVMLHLGSSNALMYMSDCKWVMPIISAPAFAAGIFYVLAGFLFASKYSDPDRSIPVIPFMFSRIAKLYRLHFFMTLLMFVLIVFKMSGYTHLPAFSEIGDCASAGLAKMFHPWRSLIMHLTLTWSIAPDLGMKLNEPSWSLTSFFLCYAITPWFSRWLIKQNRRTLWILFGGVFVPGILWAVVYGNSGNLWFDGFDAKYRFFHMFAPVRVFEYLFGMVLYRLYNEGVFEVFKKDYVSGVAQALLLLALYGSLFLMRPDANPGYNYFIHHSLPIFIYGMFVVSLLSGKGFLARFFCIPLVRRVGRASFYPYLIHLPIITFAWGICNLNRPKNTILLLLFIYTVSTFYMEFKIWRRKKAKAKA</sequence>
<feature type="transmembrane region" description="Helical" evidence="1">
    <location>
        <begin position="256"/>
        <end position="274"/>
    </location>
</feature>
<dbReference type="GO" id="GO:0016787">
    <property type="term" value="F:hydrolase activity"/>
    <property type="evidence" value="ECO:0007669"/>
    <property type="project" value="UniProtKB-KW"/>
</dbReference>
<protein>
    <submittedName>
        <fullName evidence="3">Peptidoglycan/LPS O-acetylase OafA/YrhL, contains acyltransferase and SGNH-hydrolase domains</fullName>
    </submittedName>
</protein>